<keyword evidence="3 11" id="KW-0812">Transmembrane</keyword>
<dbReference type="GO" id="GO:0016020">
    <property type="term" value="C:membrane"/>
    <property type="evidence" value="ECO:0007669"/>
    <property type="project" value="UniProtKB-SubCell"/>
</dbReference>
<keyword evidence="5" id="KW-0805">Transcription regulation</keyword>
<reference evidence="14" key="3">
    <citation type="submission" date="2015-04" db="UniProtKB">
        <authorList>
            <consortium name="EnsemblPlants"/>
        </authorList>
    </citation>
    <scope>IDENTIFICATION</scope>
    <source>
        <strain evidence="14">cv. Jemalong A17</strain>
    </source>
</reference>
<accession>G7J931</accession>
<name>G7J931_MEDTR</name>
<dbReference type="OrthoDB" id="737278at2759"/>
<dbReference type="OMA" id="HCDEAEQ"/>
<dbReference type="Proteomes" id="UP000002051">
    <property type="component" value="Chromosome 3"/>
</dbReference>
<dbReference type="GO" id="GO:0005634">
    <property type="term" value="C:nucleus"/>
    <property type="evidence" value="ECO:0007669"/>
    <property type="project" value="UniProtKB-SubCell"/>
</dbReference>
<evidence type="ECO:0000256" key="10">
    <source>
        <dbReference type="ARBA" id="ARBA00023242"/>
    </source>
</evidence>
<feature type="transmembrane region" description="Helical" evidence="11">
    <location>
        <begin position="592"/>
        <end position="618"/>
    </location>
</feature>
<dbReference type="InterPro" id="IPR003441">
    <property type="entry name" value="NAC-dom"/>
</dbReference>
<dbReference type="HOGENOM" id="CLU_016524_2_0_1"/>
<keyword evidence="9" id="KW-0804">Transcription</keyword>
<keyword evidence="4 11" id="KW-1133">Transmembrane helix</keyword>
<reference evidence="13 15" key="1">
    <citation type="journal article" date="2011" name="Nature">
        <title>The Medicago genome provides insight into the evolution of rhizobial symbioses.</title>
        <authorList>
            <person name="Young N.D."/>
            <person name="Debelle F."/>
            <person name="Oldroyd G.E."/>
            <person name="Geurts R."/>
            <person name="Cannon S.B."/>
            <person name="Udvardi M.K."/>
            <person name="Benedito V.A."/>
            <person name="Mayer K.F."/>
            <person name="Gouzy J."/>
            <person name="Schoof H."/>
            <person name="Van de Peer Y."/>
            <person name="Proost S."/>
            <person name="Cook D.R."/>
            <person name="Meyers B.C."/>
            <person name="Spannagl M."/>
            <person name="Cheung F."/>
            <person name="De Mita S."/>
            <person name="Krishnakumar V."/>
            <person name="Gundlach H."/>
            <person name="Zhou S."/>
            <person name="Mudge J."/>
            <person name="Bharti A.K."/>
            <person name="Murray J.D."/>
            <person name="Naoumkina M.A."/>
            <person name="Rosen B."/>
            <person name="Silverstein K.A."/>
            <person name="Tang H."/>
            <person name="Rombauts S."/>
            <person name="Zhao P.X."/>
            <person name="Zhou P."/>
            <person name="Barbe V."/>
            <person name="Bardou P."/>
            <person name="Bechner M."/>
            <person name="Bellec A."/>
            <person name="Berger A."/>
            <person name="Berges H."/>
            <person name="Bidwell S."/>
            <person name="Bisseling T."/>
            <person name="Choisne N."/>
            <person name="Couloux A."/>
            <person name="Denny R."/>
            <person name="Deshpande S."/>
            <person name="Dai X."/>
            <person name="Doyle J.J."/>
            <person name="Dudez A.M."/>
            <person name="Farmer A.D."/>
            <person name="Fouteau S."/>
            <person name="Franken C."/>
            <person name="Gibelin C."/>
            <person name="Gish J."/>
            <person name="Goldstein S."/>
            <person name="Gonzalez A.J."/>
            <person name="Green P.J."/>
            <person name="Hallab A."/>
            <person name="Hartog M."/>
            <person name="Hua A."/>
            <person name="Humphray S.J."/>
            <person name="Jeong D.H."/>
            <person name="Jing Y."/>
            <person name="Jocker A."/>
            <person name="Kenton S.M."/>
            <person name="Kim D.J."/>
            <person name="Klee K."/>
            <person name="Lai H."/>
            <person name="Lang C."/>
            <person name="Lin S."/>
            <person name="Macmil S.L."/>
            <person name="Magdelenat G."/>
            <person name="Matthews L."/>
            <person name="McCorrison J."/>
            <person name="Monaghan E.L."/>
            <person name="Mun J.H."/>
            <person name="Najar F.Z."/>
            <person name="Nicholson C."/>
            <person name="Noirot C."/>
            <person name="O'Bleness M."/>
            <person name="Paule C.R."/>
            <person name="Poulain J."/>
            <person name="Prion F."/>
            <person name="Qin B."/>
            <person name="Qu C."/>
            <person name="Retzel E.F."/>
            <person name="Riddle C."/>
            <person name="Sallet E."/>
            <person name="Samain S."/>
            <person name="Samson N."/>
            <person name="Sanders I."/>
            <person name="Saurat O."/>
            <person name="Scarpelli C."/>
            <person name="Schiex T."/>
            <person name="Segurens B."/>
            <person name="Severin A.J."/>
            <person name="Sherrier D.J."/>
            <person name="Shi R."/>
            <person name="Sims S."/>
            <person name="Singer S.R."/>
            <person name="Sinharoy S."/>
            <person name="Sterck L."/>
            <person name="Viollet A."/>
            <person name="Wang B.B."/>
            <person name="Wang K."/>
            <person name="Wang M."/>
            <person name="Wang X."/>
            <person name="Warfsmann J."/>
            <person name="Weissenbach J."/>
            <person name="White D.D."/>
            <person name="White J.D."/>
            <person name="Wiley G.B."/>
            <person name="Wincker P."/>
            <person name="Xing Y."/>
            <person name="Yang L."/>
            <person name="Yao Z."/>
            <person name="Ying F."/>
            <person name="Zhai J."/>
            <person name="Zhou L."/>
            <person name="Zuber A."/>
            <person name="Denarie J."/>
            <person name="Dixon R.A."/>
            <person name="May G.D."/>
            <person name="Schwartz D.C."/>
            <person name="Rogers J."/>
            <person name="Quetier F."/>
            <person name="Town C.D."/>
            <person name="Roe B.A."/>
        </authorList>
    </citation>
    <scope>NUCLEOTIDE SEQUENCE [LARGE SCALE GENOMIC DNA]</scope>
    <source>
        <strain evidence="13">A17</strain>
        <strain evidence="14 15">cv. Jemalong A17</strain>
    </source>
</reference>
<dbReference type="EnsemblPlants" id="AES72664">
    <property type="protein sequence ID" value="AES72664"/>
    <property type="gene ID" value="MTR_3g093050"/>
</dbReference>
<dbReference type="eggNOG" id="ENOG502QS98">
    <property type="taxonomic scope" value="Eukaryota"/>
</dbReference>
<evidence type="ECO:0000313" key="14">
    <source>
        <dbReference type="EnsemblPlants" id="AES72664"/>
    </source>
</evidence>
<dbReference type="Pfam" id="PF02365">
    <property type="entry name" value="NAM"/>
    <property type="match status" value="1"/>
</dbReference>
<sequence>MGSLDCVPSVDDGMAVLSLNSLPLGFRFRPTDEELIDYYLRSKINGNGDEVWVIREIDVCKWEPWDMPDLSVVRNKDPEWFFFCPQDRKYPNGHRLNRATNHGYWKATGKDRKIKSGTILIGMKKTLVFYSGRAPKGKRTNWVMHEYRPTLKELDGTNPGQNPYVLCRLFKKNDESVEVSNYGEVEQTTSAPLAANYSPEEIQSDPAPITVSTSQVTEEDKQLAVIPDISEETISNVITSVDYHSDGYDAHDVQNQIAKLAAEDDQALNFDMYYNPKDGLLLDDRLFSPPLVHMPQEFHYQANNESDGRCGLQYGTNEINISDFLNYDLNWDQIPCEVSVSHQPNFPMLNVKDSGSGSNSDVEVANMTGMQAAYPHEAIDRRIPFATTPSFSHTFDYSGDDQKSNVVLLQNNFQTAFPSDVNNTGEVYNAVNGYEQPRTCNTIMSSESGIVRRARPTRDEQFKTNPMQGTAQRRIRLSKIEHVSCGMVKVKDESCTQEQHNSKPIIAVVRKVCLFCLLDLEVFSACVVRFVSILQEKAAENHASDDESAICTNHACKQRKVPKSIANASKGLRNFLLLGRAPFRSKTSSNCALWSSVFVVSASVLVSLAAFTNIWGYLKF</sequence>
<evidence type="ECO:0000256" key="9">
    <source>
        <dbReference type="ARBA" id="ARBA00023163"/>
    </source>
</evidence>
<dbReference type="EMBL" id="CM001219">
    <property type="protein sequence ID" value="AES72664.1"/>
    <property type="molecule type" value="Genomic_DNA"/>
</dbReference>
<evidence type="ECO:0000256" key="1">
    <source>
        <dbReference type="ARBA" id="ARBA00004123"/>
    </source>
</evidence>
<dbReference type="PaxDb" id="3880-AES72664"/>
<dbReference type="Gene3D" id="2.170.150.80">
    <property type="entry name" value="NAC domain"/>
    <property type="match status" value="1"/>
</dbReference>
<evidence type="ECO:0000256" key="4">
    <source>
        <dbReference type="ARBA" id="ARBA00022989"/>
    </source>
</evidence>
<keyword evidence="6" id="KW-0238">DNA-binding</keyword>
<evidence type="ECO:0000256" key="5">
    <source>
        <dbReference type="ARBA" id="ARBA00023015"/>
    </source>
</evidence>
<feature type="domain" description="NAC" evidence="12">
    <location>
        <begin position="22"/>
        <end position="172"/>
    </location>
</feature>
<evidence type="ECO:0000256" key="2">
    <source>
        <dbReference type="ARBA" id="ARBA00004167"/>
    </source>
</evidence>
<reference evidence="13 15" key="2">
    <citation type="journal article" date="2014" name="BMC Genomics">
        <title>An improved genome release (version Mt4.0) for the model legume Medicago truncatula.</title>
        <authorList>
            <person name="Tang H."/>
            <person name="Krishnakumar V."/>
            <person name="Bidwell S."/>
            <person name="Rosen B."/>
            <person name="Chan A."/>
            <person name="Zhou S."/>
            <person name="Gentzbittel L."/>
            <person name="Childs K.L."/>
            <person name="Yandell M."/>
            <person name="Gundlach H."/>
            <person name="Mayer K.F."/>
            <person name="Schwartz D.C."/>
            <person name="Town C.D."/>
        </authorList>
    </citation>
    <scope>GENOME REANNOTATION</scope>
    <source>
        <strain evidence="14 15">cv. Jemalong A17</strain>
    </source>
</reference>
<dbReference type="PANTHER" id="PTHR31744:SF216">
    <property type="entry name" value="NAC TRANSCRIPTION FACTOR"/>
    <property type="match status" value="1"/>
</dbReference>
<dbReference type="AlphaFoldDB" id="G7J931"/>
<dbReference type="GO" id="GO:0000976">
    <property type="term" value="F:transcription cis-regulatory region binding"/>
    <property type="evidence" value="ECO:0007669"/>
    <property type="project" value="UniProtKB-ARBA"/>
</dbReference>
<keyword evidence="8" id="KW-0010">Activator</keyword>
<dbReference type="GO" id="GO:0006355">
    <property type="term" value="P:regulation of DNA-templated transcription"/>
    <property type="evidence" value="ECO:0007669"/>
    <property type="project" value="InterPro"/>
</dbReference>
<protein>
    <submittedName>
        <fullName evidence="13">NAC transcription factor-like protein</fullName>
    </submittedName>
</protein>
<keyword evidence="15" id="KW-1185">Reference proteome</keyword>
<keyword evidence="10" id="KW-0539">Nucleus</keyword>
<gene>
    <name evidence="14" type="primary">11423667</name>
    <name evidence="13" type="ordered locus">MTR_3g093050</name>
</gene>
<evidence type="ECO:0000256" key="3">
    <source>
        <dbReference type="ARBA" id="ARBA00022692"/>
    </source>
</evidence>
<organism evidence="13 15">
    <name type="scientific">Medicago truncatula</name>
    <name type="common">Barrel medic</name>
    <name type="synonym">Medicago tribuloides</name>
    <dbReference type="NCBI Taxonomy" id="3880"/>
    <lineage>
        <taxon>Eukaryota</taxon>
        <taxon>Viridiplantae</taxon>
        <taxon>Streptophyta</taxon>
        <taxon>Embryophyta</taxon>
        <taxon>Tracheophyta</taxon>
        <taxon>Spermatophyta</taxon>
        <taxon>Magnoliopsida</taxon>
        <taxon>eudicotyledons</taxon>
        <taxon>Gunneridae</taxon>
        <taxon>Pentapetalae</taxon>
        <taxon>rosids</taxon>
        <taxon>fabids</taxon>
        <taxon>Fabales</taxon>
        <taxon>Fabaceae</taxon>
        <taxon>Papilionoideae</taxon>
        <taxon>50 kb inversion clade</taxon>
        <taxon>NPAAA clade</taxon>
        <taxon>Hologalegina</taxon>
        <taxon>IRL clade</taxon>
        <taxon>Trifolieae</taxon>
        <taxon>Medicago</taxon>
    </lineage>
</organism>
<evidence type="ECO:0000256" key="8">
    <source>
        <dbReference type="ARBA" id="ARBA00023159"/>
    </source>
</evidence>
<dbReference type="PROSITE" id="PS51005">
    <property type="entry name" value="NAC"/>
    <property type="match status" value="1"/>
</dbReference>
<evidence type="ECO:0000313" key="15">
    <source>
        <dbReference type="Proteomes" id="UP000002051"/>
    </source>
</evidence>
<dbReference type="ExpressionAtlas" id="G7J931">
    <property type="expression patterns" value="differential"/>
</dbReference>
<dbReference type="InterPro" id="IPR036093">
    <property type="entry name" value="NAC_dom_sf"/>
</dbReference>
<evidence type="ECO:0000256" key="6">
    <source>
        <dbReference type="ARBA" id="ARBA00023125"/>
    </source>
</evidence>
<evidence type="ECO:0000313" key="13">
    <source>
        <dbReference type="EMBL" id="AES72664.1"/>
    </source>
</evidence>
<evidence type="ECO:0000256" key="11">
    <source>
        <dbReference type="SAM" id="Phobius"/>
    </source>
</evidence>
<comment type="subcellular location">
    <subcellularLocation>
        <location evidence="2">Membrane</location>
        <topology evidence="2">Single-pass membrane protein</topology>
    </subcellularLocation>
    <subcellularLocation>
        <location evidence="1">Nucleus</location>
    </subcellularLocation>
</comment>
<proteinExistence type="predicted"/>
<dbReference type="FunFam" id="2.170.150.80:FF:000002">
    <property type="entry name" value="Nac domain-containing protein 86"/>
    <property type="match status" value="1"/>
</dbReference>
<dbReference type="SUPFAM" id="SSF101941">
    <property type="entry name" value="NAC domain"/>
    <property type="match status" value="1"/>
</dbReference>
<evidence type="ECO:0000259" key="12">
    <source>
        <dbReference type="PROSITE" id="PS51005"/>
    </source>
</evidence>
<keyword evidence="7 11" id="KW-0472">Membrane</keyword>
<evidence type="ECO:0000256" key="7">
    <source>
        <dbReference type="ARBA" id="ARBA00023136"/>
    </source>
</evidence>
<dbReference type="PANTHER" id="PTHR31744">
    <property type="entry name" value="PROTEIN CUP-SHAPED COTYLEDON 2-RELATED"/>
    <property type="match status" value="1"/>
</dbReference>
<dbReference type="STRING" id="3880.G7J931"/>